<protein>
    <submittedName>
        <fullName evidence="2">Cyclic nucleotide-binding domain protein</fullName>
    </submittedName>
</protein>
<evidence type="ECO:0000259" key="1">
    <source>
        <dbReference type="PROSITE" id="PS50042"/>
    </source>
</evidence>
<dbReference type="AlphaFoldDB" id="A0A0F3GHP8"/>
<dbReference type="CDD" id="cd00038">
    <property type="entry name" value="CAP_ED"/>
    <property type="match status" value="1"/>
</dbReference>
<dbReference type="InterPro" id="IPR000595">
    <property type="entry name" value="cNMP-bd_dom"/>
</dbReference>
<dbReference type="InterPro" id="IPR014710">
    <property type="entry name" value="RmlC-like_jellyroll"/>
</dbReference>
<name>A0A0F3GHP8_9BACT</name>
<feature type="domain" description="Cyclic nucleotide-binding" evidence="1">
    <location>
        <begin position="1"/>
        <end position="108"/>
    </location>
</feature>
<accession>A0A0F3GHP8</accession>
<proteinExistence type="predicted"/>
<dbReference type="Pfam" id="PF00027">
    <property type="entry name" value="cNMP_binding"/>
    <property type="match status" value="1"/>
</dbReference>
<dbReference type="InterPro" id="IPR050503">
    <property type="entry name" value="cAMP-dep_PK_reg_su-like"/>
</dbReference>
<evidence type="ECO:0000313" key="3">
    <source>
        <dbReference type="Proteomes" id="UP000033423"/>
    </source>
</evidence>
<dbReference type="GO" id="GO:0005829">
    <property type="term" value="C:cytosol"/>
    <property type="evidence" value="ECO:0007669"/>
    <property type="project" value="TreeGrafter"/>
</dbReference>
<dbReference type="Proteomes" id="UP000033423">
    <property type="component" value="Unassembled WGS sequence"/>
</dbReference>
<evidence type="ECO:0000313" key="2">
    <source>
        <dbReference type="EMBL" id="KJU81474.1"/>
    </source>
</evidence>
<dbReference type="PANTHER" id="PTHR11635:SF152">
    <property type="entry name" value="CAMP-DEPENDENT PROTEIN KINASE TYPE I REGULATORY SUBUNIT-RELATED"/>
    <property type="match status" value="1"/>
</dbReference>
<dbReference type="PANTHER" id="PTHR11635">
    <property type="entry name" value="CAMP-DEPENDENT PROTEIN KINASE REGULATORY CHAIN"/>
    <property type="match status" value="1"/>
</dbReference>
<reference evidence="2 3" key="1">
    <citation type="submission" date="2015-02" db="EMBL/GenBank/DDBJ databases">
        <title>Single-cell genomics of uncultivated deep-branching MTB reveals a conserved set of magnetosome genes.</title>
        <authorList>
            <person name="Kolinko S."/>
            <person name="Richter M."/>
            <person name="Glockner F.O."/>
            <person name="Brachmann A."/>
            <person name="Schuler D."/>
        </authorList>
    </citation>
    <scope>NUCLEOTIDE SEQUENCE [LARGE SCALE GENOMIC DNA]</scope>
    <source>
        <strain evidence="2">TM-1</strain>
    </source>
</reference>
<sequence>MRRIVVKQSYKDGQTILKEGSFGEGTYLILEGKVRIIKTIQGELVEIAHLEKGDYFGEMSFLDRQPRSASAVAEGNVVLGIIDKDFLEEEISKTSEEFRLLLYTLVERLRQTTSALVTLRAENHILKK</sequence>
<dbReference type="Gene3D" id="2.60.120.10">
    <property type="entry name" value="Jelly Rolls"/>
    <property type="match status" value="1"/>
</dbReference>
<comment type="caution">
    <text evidence="2">The sequence shown here is derived from an EMBL/GenBank/DDBJ whole genome shotgun (WGS) entry which is preliminary data.</text>
</comment>
<dbReference type="SMART" id="SM00100">
    <property type="entry name" value="cNMP"/>
    <property type="match status" value="1"/>
</dbReference>
<organism evidence="2 3">
    <name type="scientific">Candidatus Magnetobacterium bavaricum</name>
    <dbReference type="NCBI Taxonomy" id="29290"/>
    <lineage>
        <taxon>Bacteria</taxon>
        <taxon>Pseudomonadati</taxon>
        <taxon>Nitrospirota</taxon>
        <taxon>Thermodesulfovibrionia</taxon>
        <taxon>Thermodesulfovibrionales</taxon>
        <taxon>Candidatus Magnetobacteriaceae</taxon>
        <taxon>Candidatus Magnetobacterium</taxon>
    </lineage>
</organism>
<dbReference type="PROSITE" id="PS50042">
    <property type="entry name" value="CNMP_BINDING_3"/>
    <property type="match status" value="1"/>
</dbReference>
<dbReference type="GO" id="GO:0005952">
    <property type="term" value="C:cAMP-dependent protein kinase complex"/>
    <property type="evidence" value="ECO:0007669"/>
    <property type="project" value="InterPro"/>
</dbReference>
<keyword evidence="3" id="KW-1185">Reference proteome</keyword>
<dbReference type="EMBL" id="LACI01002676">
    <property type="protein sequence ID" value="KJU81474.1"/>
    <property type="molecule type" value="Genomic_DNA"/>
</dbReference>
<gene>
    <name evidence="2" type="ORF">MBAV_006333</name>
</gene>
<dbReference type="PRINTS" id="PR00103">
    <property type="entry name" value="CAMPKINASE"/>
</dbReference>
<dbReference type="SUPFAM" id="SSF51206">
    <property type="entry name" value="cAMP-binding domain-like"/>
    <property type="match status" value="1"/>
</dbReference>
<dbReference type="InterPro" id="IPR018490">
    <property type="entry name" value="cNMP-bd_dom_sf"/>
</dbReference>